<organism evidence="4 5">
    <name type="scientific">Cohaesibacter gelatinilyticus</name>
    <dbReference type="NCBI Taxonomy" id="372072"/>
    <lineage>
        <taxon>Bacteria</taxon>
        <taxon>Pseudomonadati</taxon>
        <taxon>Pseudomonadota</taxon>
        <taxon>Alphaproteobacteria</taxon>
        <taxon>Hyphomicrobiales</taxon>
        <taxon>Cohaesibacteraceae</taxon>
    </lineage>
</organism>
<keyword evidence="1" id="KW-0997">Cell inner membrane</keyword>
<feature type="domain" description="TRAP C4-dicarboxylate transport system permease DctM subunit" evidence="3">
    <location>
        <begin position="149"/>
        <end position="602"/>
    </location>
</feature>
<dbReference type="GO" id="GO:0005886">
    <property type="term" value="C:plasma membrane"/>
    <property type="evidence" value="ECO:0007669"/>
    <property type="project" value="UniProtKB-SubCell"/>
</dbReference>
<keyword evidence="5" id="KW-1185">Reference proteome</keyword>
<dbReference type="Pfam" id="PF06808">
    <property type="entry name" value="DctM"/>
    <property type="match status" value="1"/>
</dbReference>
<feature type="transmembrane region" description="Helical" evidence="2">
    <location>
        <begin position="438"/>
        <end position="459"/>
    </location>
</feature>
<keyword evidence="2" id="KW-1133">Transmembrane helix</keyword>
<keyword evidence="2" id="KW-0472">Membrane</keyword>
<keyword evidence="1" id="KW-1003">Cell membrane</keyword>
<dbReference type="NCBIfam" id="TIGR02123">
    <property type="entry name" value="TRAP_fused"/>
    <property type="match status" value="1"/>
</dbReference>
<evidence type="ECO:0000313" key="4">
    <source>
        <dbReference type="EMBL" id="SNZ05591.1"/>
    </source>
</evidence>
<feature type="transmembrane region" description="Helical" evidence="2">
    <location>
        <begin position="98"/>
        <end position="123"/>
    </location>
</feature>
<feature type="transmembrane region" description="Helical" evidence="2">
    <location>
        <begin position="38"/>
        <end position="57"/>
    </location>
</feature>
<feature type="transmembrane region" description="Helical" evidence="2">
    <location>
        <begin position="609"/>
        <end position="634"/>
    </location>
</feature>
<reference evidence="4 5" key="1">
    <citation type="submission" date="2017-09" db="EMBL/GenBank/DDBJ databases">
        <authorList>
            <person name="Ehlers B."/>
            <person name="Leendertz F.H."/>
        </authorList>
    </citation>
    <scope>NUCLEOTIDE SEQUENCE [LARGE SCALE GENOMIC DNA]</scope>
    <source>
        <strain evidence="4 5">DSM 18289</strain>
    </source>
</reference>
<evidence type="ECO:0000259" key="3">
    <source>
        <dbReference type="Pfam" id="PF06808"/>
    </source>
</evidence>
<dbReference type="InterPro" id="IPR011853">
    <property type="entry name" value="TRAP_DctM-Dct_fused"/>
</dbReference>
<dbReference type="EMBL" id="OBEL01000001">
    <property type="protein sequence ID" value="SNZ05591.1"/>
    <property type="molecule type" value="Genomic_DNA"/>
</dbReference>
<sequence>MPSNQPTPDGAGELTAEQLAEIERKYDPETAFRPTSGVVALFITCALVAMSLYHFYASGFALIRELLHRGIHVSFVLGLVFLLFSFHKAGNATKAQKAWYRIGGVSFLDILFSMGAVAAAMYLPLLPPEVVAERVGNPSQFDVLMGSILLVLTLEATRRSVGPTLPIIALIFMAFALFGPYAPGALKHGGTSWLGLINHLYMTNQGIYGVAIGVMAQYVFLFILFGVLATRIGLGQLFIDLAMVIAGRYSGGPAKVAIFSSAFMGTISGSSIANTVTTGALTIPAMKKVGYPPHFSGAVEATSSTGGQITPPILGAAAFIMVEYLEIPLRDVLAAALFPALLHYFGIFIMVHLEARKLGLRGLTAEELPKLGIVLKQHWLSIIPLGILVYLIMSGRTPDYAAVYGIIACVVVGFLNPTDRLSLKDLWDALASGAKNTLAVGAAAATVGIVVGVVTLTGVGFRLGYVVVQTASDMGAFVSTIWPLSFFAIEQWALFFSLILIAIACIIMGAGIPTTATYIILVAVAAPALAQLQVQNLVSHFFVFYYGVLADITPPVALAAYAAAGIAGSNPFQTGNTAFRLGIAKAMVPFVFVYSPALLLVAEGFTWSAFIITLSSAMMGIGCMGIAFSGYLLAPLPMLQRWWMALVALLFIAPGLTTLLIGIALVAPIVLLQLRDRKKLAVAAS</sequence>
<gene>
    <name evidence="4" type="ORF">SAMN06265368_0157</name>
</gene>
<feature type="transmembrane region" description="Helical" evidence="2">
    <location>
        <begin position="69"/>
        <end position="86"/>
    </location>
</feature>
<dbReference type="PANTHER" id="PTHR43849:SF2">
    <property type="entry name" value="BLL3936 PROTEIN"/>
    <property type="match status" value="1"/>
</dbReference>
<dbReference type="InterPro" id="IPR010656">
    <property type="entry name" value="DctM"/>
</dbReference>
<dbReference type="OrthoDB" id="9759894at2"/>
<protein>
    <submittedName>
        <fullName evidence="4">TRAP transporter, 4TM/12TM fusion protein</fullName>
    </submittedName>
</protein>
<feature type="transmembrane region" description="Helical" evidence="2">
    <location>
        <begin position="166"/>
        <end position="186"/>
    </location>
</feature>
<dbReference type="PANTHER" id="PTHR43849">
    <property type="entry name" value="BLL3936 PROTEIN"/>
    <property type="match status" value="1"/>
</dbReference>
<feature type="transmembrane region" description="Helical" evidence="2">
    <location>
        <begin position="373"/>
        <end position="393"/>
    </location>
</feature>
<name>A0A285ND57_9HYPH</name>
<feature type="transmembrane region" description="Helical" evidence="2">
    <location>
        <begin position="206"/>
        <end position="229"/>
    </location>
</feature>
<dbReference type="GO" id="GO:0022857">
    <property type="term" value="F:transmembrane transporter activity"/>
    <property type="evidence" value="ECO:0007669"/>
    <property type="project" value="UniProtKB-UniRule"/>
</dbReference>
<feature type="transmembrane region" description="Helical" evidence="2">
    <location>
        <begin position="537"/>
        <end position="563"/>
    </location>
</feature>
<dbReference type="RefSeq" id="WP_097151510.1">
    <property type="nucleotide sequence ID" value="NZ_OBEL01000001.1"/>
</dbReference>
<feature type="transmembrane region" description="Helical" evidence="2">
    <location>
        <begin position="332"/>
        <end position="353"/>
    </location>
</feature>
<keyword evidence="1" id="KW-0813">Transport</keyword>
<evidence type="ECO:0000313" key="5">
    <source>
        <dbReference type="Proteomes" id="UP000219439"/>
    </source>
</evidence>
<keyword evidence="2" id="KW-0812">Transmembrane</keyword>
<feature type="transmembrane region" description="Helical" evidence="2">
    <location>
        <begin position="135"/>
        <end position="154"/>
    </location>
</feature>
<comment type="subcellular location">
    <subcellularLocation>
        <location evidence="1">Cell inner membrane</location>
        <topology evidence="1">Multi-pass membrane protein</topology>
    </subcellularLocation>
</comment>
<accession>A0A285ND57</accession>
<dbReference type="AlphaFoldDB" id="A0A285ND57"/>
<comment type="function">
    <text evidence="1">Part of the tripartite ATP-independent periplasmic (TRAP) transport system.</text>
</comment>
<feature type="transmembrane region" description="Helical" evidence="2">
    <location>
        <begin position="583"/>
        <end position="602"/>
    </location>
</feature>
<evidence type="ECO:0000256" key="2">
    <source>
        <dbReference type="SAM" id="Phobius"/>
    </source>
</evidence>
<proteinExistence type="predicted"/>
<evidence type="ECO:0000256" key="1">
    <source>
        <dbReference type="RuleBase" id="RU369079"/>
    </source>
</evidence>
<feature type="transmembrane region" description="Helical" evidence="2">
    <location>
        <begin position="495"/>
        <end position="525"/>
    </location>
</feature>
<dbReference type="Proteomes" id="UP000219439">
    <property type="component" value="Unassembled WGS sequence"/>
</dbReference>
<feature type="transmembrane region" description="Helical" evidence="2">
    <location>
        <begin position="646"/>
        <end position="672"/>
    </location>
</feature>
<feature type="transmembrane region" description="Helical" evidence="2">
    <location>
        <begin position="400"/>
        <end position="418"/>
    </location>
</feature>